<evidence type="ECO:0008006" key="4">
    <source>
        <dbReference type="Google" id="ProtNLM"/>
    </source>
</evidence>
<feature type="compositionally biased region" description="Polar residues" evidence="1">
    <location>
        <begin position="100"/>
        <end position="109"/>
    </location>
</feature>
<reference evidence="2" key="2">
    <citation type="submission" date="2023-06" db="EMBL/GenBank/DDBJ databases">
        <authorList>
            <person name="Ma L."/>
            <person name="Liu K.-W."/>
            <person name="Li Z."/>
            <person name="Hsiao Y.-Y."/>
            <person name="Qi Y."/>
            <person name="Fu T."/>
            <person name="Tang G."/>
            <person name="Zhang D."/>
            <person name="Sun W.-H."/>
            <person name="Liu D.-K."/>
            <person name="Li Y."/>
            <person name="Chen G.-Z."/>
            <person name="Liu X.-D."/>
            <person name="Liao X.-Y."/>
            <person name="Jiang Y.-T."/>
            <person name="Yu X."/>
            <person name="Hao Y."/>
            <person name="Huang J."/>
            <person name="Zhao X.-W."/>
            <person name="Ke S."/>
            <person name="Chen Y.-Y."/>
            <person name="Wu W.-L."/>
            <person name="Hsu J.-L."/>
            <person name="Lin Y.-F."/>
            <person name="Huang M.-D."/>
            <person name="Li C.-Y."/>
            <person name="Huang L."/>
            <person name="Wang Z.-W."/>
            <person name="Zhao X."/>
            <person name="Zhong W.-Y."/>
            <person name="Peng D.-H."/>
            <person name="Ahmad S."/>
            <person name="Lan S."/>
            <person name="Zhang J.-S."/>
            <person name="Tsai W.-C."/>
            <person name="Van De Peer Y."/>
            <person name="Liu Z.-J."/>
        </authorList>
    </citation>
    <scope>NUCLEOTIDE SEQUENCE</scope>
    <source>
        <strain evidence="2">SCP</strain>
        <tissue evidence="2">Leaves</tissue>
    </source>
</reference>
<feature type="compositionally biased region" description="Basic and acidic residues" evidence="1">
    <location>
        <begin position="19"/>
        <end position="31"/>
    </location>
</feature>
<evidence type="ECO:0000256" key="1">
    <source>
        <dbReference type="SAM" id="MobiDB-lite"/>
    </source>
</evidence>
<feature type="compositionally biased region" description="Basic and acidic residues" evidence="1">
    <location>
        <begin position="41"/>
        <end position="52"/>
    </location>
</feature>
<evidence type="ECO:0000313" key="2">
    <source>
        <dbReference type="EMBL" id="KAK1258954.1"/>
    </source>
</evidence>
<feature type="region of interest" description="Disordered" evidence="1">
    <location>
        <begin position="19"/>
        <end position="73"/>
    </location>
</feature>
<dbReference type="CDD" id="cd00590">
    <property type="entry name" value="RRM_SF"/>
    <property type="match status" value="1"/>
</dbReference>
<keyword evidence="3" id="KW-1185">Reference proteome</keyword>
<dbReference type="SUPFAM" id="SSF54928">
    <property type="entry name" value="RNA-binding domain, RBD"/>
    <property type="match status" value="1"/>
</dbReference>
<accession>A0AAV9A483</accession>
<name>A0AAV9A483_ACOGR</name>
<proteinExistence type="predicted"/>
<dbReference type="GO" id="GO:0003723">
    <property type="term" value="F:RNA binding"/>
    <property type="evidence" value="ECO:0007669"/>
    <property type="project" value="TreeGrafter"/>
</dbReference>
<dbReference type="PANTHER" id="PTHR47073:SF2">
    <property type="entry name" value="PROTEIN ANTI-SILENCING 1"/>
    <property type="match status" value="1"/>
</dbReference>
<evidence type="ECO:0000313" key="3">
    <source>
        <dbReference type="Proteomes" id="UP001179952"/>
    </source>
</evidence>
<dbReference type="PANTHER" id="PTHR47073">
    <property type="entry name" value="PROTEIN ANTI-SILENCING 1"/>
    <property type="match status" value="1"/>
</dbReference>
<organism evidence="2 3">
    <name type="scientific">Acorus gramineus</name>
    <name type="common">Dwarf sweet flag</name>
    <dbReference type="NCBI Taxonomy" id="55184"/>
    <lineage>
        <taxon>Eukaryota</taxon>
        <taxon>Viridiplantae</taxon>
        <taxon>Streptophyta</taxon>
        <taxon>Embryophyta</taxon>
        <taxon>Tracheophyta</taxon>
        <taxon>Spermatophyta</taxon>
        <taxon>Magnoliopsida</taxon>
        <taxon>Liliopsida</taxon>
        <taxon>Acoraceae</taxon>
        <taxon>Acorus</taxon>
    </lineage>
</organism>
<dbReference type="Gene3D" id="3.30.70.330">
    <property type="match status" value="1"/>
</dbReference>
<protein>
    <recommendedName>
        <fullName evidence="4">RRM domain-containing protein</fullName>
    </recommendedName>
</protein>
<sequence>MRAHGKVKILNRGTLISERDQVESGKLDDRARKKMKITGTSERDKGDTRLCKSTDISDEDDRKTSNPRVPSEVKAKTRFVEESVCPEKESLKIKPDVQRSRSSSGTPVITSLDHLPNEKFQKQTSEVTRKQKIDRKKWFKQEPWKDKMKTATEEGTLILLQNLDPSYTSRDVEELISCAFQRRCDARMIQWTTFSCPYSGRAFVIFRSEKDAAEVLKMLEERSLILPNKRVLVGGDGLWEIPEQKYGFVGHLSLERNRFRMQREEMKNAVSTSHCSQPNTIEYEMAMDWEFLQEKLKVQWKALYKGHEEEIKQLKKMLKVK</sequence>
<gene>
    <name evidence="2" type="ORF">QJS04_geneDACA021930</name>
</gene>
<dbReference type="InterPro" id="IPR035979">
    <property type="entry name" value="RBD_domain_sf"/>
</dbReference>
<feature type="region of interest" description="Disordered" evidence="1">
    <location>
        <begin position="91"/>
        <end position="111"/>
    </location>
</feature>
<reference evidence="2" key="1">
    <citation type="journal article" date="2023" name="Nat. Commun.">
        <title>Diploid and tetraploid genomes of Acorus and the evolution of monocots.</title>
        <authorList>
            <person name="Ma L."/>
            <person name="Liu K.W."/>
            <person name="Li Z."/>
            <person name="Hsiao Y.Y."/>
            <person name="Qi Y."/>
            <person name="Fu T."/>
            <person name="Tang G.D."/>
            <person name="Zhang D."/>
            <person name="Sun W.H."/>
            <person name="Liu D.K."/>
            <person name="Li Y."/>
            <person name="Chen G.Z."/>
            <person name="Liu X.D."/>
            <person name="Liao X.Y."/>
            <person name="Jiang Y.T."/>
            <person name="Yu X."/>
            <person name="Hao Y."/>
            <person name="Huang J."/>
            <person name="Zhao X.W."/>
            <person name="Ke S."/>
            <person name="Chen Y.Y."/>
            <person name="Wu W.L."/>
            <person name="Hsu J.L."/>
            <person name="Lin Y.F."/>
            <person name="Huang M.D."/>
            <person name="Li C.Y."/>
            <person name="Huang L."/>
            <person name="Wang Z.W."/>
            <person name="Zhao X."/>
            <person name="Zhong W.Y."/>
            <person name="Peng D.H."/>
            <person name="Ahmad S."/>
            <person name="Lan S."/>
            <person name="Zhang J.S."/>
            <person name="Tsai W.C."/>
            <person name="Van de Peer Y."/>
            <person name="Liu Z.J."/>
        </authorList>
    </citation>
    <scope>NUCLEOTIDE SEQUENCE</scope>
    <source>
        <strain evidence="2">SCP</strain>
    </source>
</reference>
<dbReference type="InterPro" id="IPR012677">
    <property type="entry name" value="Nucleotide-bd_a/b_plait_sf"/>
</dbReference>
<dbReference type="Proteomes" id="UP001179952">
    <property type="component" value="Unassembled WGS sequence"/>
</dbReference>
<dbReference type="EMBL" id="JAUJYN010000012">
    <property type="protein sequence ID" value="KAK1258954.1"/>
    <property type="molecule type" value="Genomic_DNA"/>
</dbReference>
<dbReference type="AlphaFoldDB" id="A0AAV9A483"/>
<comment type="caution">
    <text evidence="2">The sequence shown here is derived from an EMBL/GenBank/DDBJ whole genome shotgun (WGS) entry which is preliminary data.</text>
</comment>